<evidence type="ECO:0000256" key="5">
    <source>
        <dbReference type="ARBA" id="ARBA00022679"/>
    </source>
</evidence>
<organism evidence="16 17">
    <name type="scientific">Salinimonas iocasae</name>
    <dbReference type="NCBI Taxonomy" id="2572577"/>
    <lineage>
        <taxon>Bacteria</taxon>
        <taxon>Pseudomonadati</taxon>
        <taxon>Pseudomonadota</taxon>
        <taxon>Gammaproteobacteria</taxon>
        <taxon>Alteromonadales</taxon>
        <taxon>Alteromonadaceae</taxon>
        <taxon>Alteromonas/Salinimonas group</taxon>
        <taxon>Salinimonas</taxon>
    </lineage>
</organism>
<dbReference type="PROSITE" id="PS01124">
    <property type="entry name" value="HTH_ARAC_FAMILY_2"/>
    <property type="match status" value="1"/>
</dbReference>
<dbReference type="GO" id="GO:0003700">
    <property type="term" value="F:DNA-binding transcription factor activity"/>
    <property type="evidence" value="ECO:0007669"/>
    <property type="project" value="InterPro"/>
</dbReference>
<keyword evidence="11" id="KW-0010">Activator</keyword>
<dbReference type="InterPro" id="IPR010316">
    <property type="entry name" value="AlkA_N"/>
</dbReference>
<evidence type="ECO:0000256" key="12">
    <source>
        <dbReference type="ARBA" id="ARBA00023163"/>
    </source>
</evidence>
<dbReference type="GO" id="GO:0032259">
    <property type="term" value="P:methylation"/>
    <property type="evidence" value="ECO:0007669"/>
    <property type="project" value="UniProtKB-KW"/>
</dbReference>
<dbReference type="InterPro" id="IPR035451">
    <property type="entry name" value="Ada-like_dom_sf"/>
</dbReference>
<reference evidence="16 17" key="1">
    <citation type="submission" date="2019-04" db="EMBL/GenBank/DDBJ databases">
        <title>Salinimonas iocasae sp. nov., a halophilic bacterium isolated from the outer tube casing of tubeworms in Okinawa Trough.</title>
        <authorList>
            <person name="Zhang H."/>
            <person name="Wang H."/>
            <person name="Li C."/>
        </authorList>
    </citation>
    <scope>NUCLEOTIDE SEQUENCE [LARGE SCALE GENOMIC DNA]</scope>
    <source>
        <strain evidence="16 17">KX18D6</strain>
    </source>
</reference>
<keyword evidence="13" id="KW-0234">DNA repair</keyword>
<evidence type="ECO:0000256" key="11">
    <source>
        <dbReference type="ARBA" id="ARBA00023159"/>
    </source>
</evidence>
<dbReference type="SUPFAM" id="SSF48150">
    <property type="entry name" value="DNA-glycosylase"/>
    <property type="match status" value="1"/>
</dbReference>
<evidence type="ECO:0000259" key="15">
    <source>
        <dbReference type="PROSITE" id="PS01124"/>
    </source>
</evidence>
<name>A0A5B7YH21_9ALTE</name>
<comment type="cofactor">
    <cofactor evidence="2">
        <name>Zn(2+)</name>
        <dbReference type="ChEBI" id="CHEBI:29105"/>
    </cofactor>
</comment>
<evidence type="ECO:0000256" key="2">
    <source>
        <dbReference type="ARBA" id="ARBA00001947"/>
    </source>
</evidence>
<dbReference type="KEGG" id="salk:FBQ74_16300"/>
<dbReference type="InterPro" id="IPR011257">
    <property type="entry name" value="DNA_glycosylase"/>
</dbReference>
<dbReference type="Pfam" id="PF02805">
    <property type="entry name" value="Ada_Zn_binding"/>
    <property type="match status" value="1"/>
</dbReference>
<dbReference type="GO" id="GO:0005737">
    <property type="term" value="C:cytoplasm"/>
    <property type="evidence" value="ECO:0007669"/>
    <property type="project" value="TreeGrafter"/>
</dbReference>
<dbReference type="GO" id="GO:0008168">
    <property type="term" value="F:methyltransferase activity"/>
    <property type="evidence" value="ECO:0007669"/>
    <property type="project" value="UniProtKB-KW"/>
</dbReference>
<comment type="catalytic activity">
    <reaction evidence="1">
        <text>Hydrolysis of alkylated DNA, releasing 3-methyladenine, 3-methylguanine, 7-methylguanine and 7-methyladenine.</text>
        <dbReference type="EC" id="3.2.2.21"/>
    </reaction>
</comment>
<dbReference type="SMART" id="SM00478">
    <property type="entry name" value="ENDO3c"/>
    <property type="match status" value="1"/>
</dbReference>
<dbReference type="SUPFAM" id="SSF46689">
    <property type="entry name" value="Homeodomain-like"/>
    <property type="match status" value="1"/>
</dbReference>
<keyword evidence="5" id="KW-0808">Transferase</keyword>
<dbReference type="GO" id="GO:0043565">
    <property type="term" value="F:sequence-specific DNA binding"/>
    <property type="evidence" value="ECO:0007669"/>
    <property type="project" value="InterPro"/>
</dbReference>
<dbReference type="InterPro" id="IPR009057">
    <property type="entry name" value="Homeodomain-like_sf"/>
</dbReference>
<feature type="region of interest" description="Disordered" evidence="14">
    <location>
        <begin position="1"/>
        <end position="20"/>
    </location>
</feature>
<evidence type="ECO:0000256" key="6">
    <source>
        <dbReference type="ARBA" id="ARBA00022723"/>
    </source>
</evidence>
<evidence type="ECO:0000256" key="1">
    <source>
        <dbReference type="ARBA" id="ARBA00000086"/>
    </source>
</evidence>
<evidence type="ECO:0000313" key="16">
    <source>
        <dbReference type="EMBL" id="QCZ94937.1"/>
    </source>
</evidence>
<sequence>MTSLQDTGSRDLRRQYSQARQSRDPRFDGIFFVAVMSTGIFCRPICPARLPMEKNVRYFTLAAQALQEGFRPCLRCRPDSAPDSPAWRGVATTTERAQRLLSELPAKPVSQIAQRLGISERYLHGLMRQHLGLTPKQVQIYSQLWFARRLLQQTGLSVTDIAFACGLQSARRLQDLMKKYWDKTPTMLRNSENQSQHSADINLFLPCQTPYNWPQVRDFIAAHKLERVEDIGENHYARAFDWQQSEGHIKAVFNSARCGFDVTLKLTDLQYIQPVMGNLARMLDTNAQPELIHDALLSSGVSEQYLTRGLRFPGTWDAFEAGCRAIVGQQISFKAATSYINRLDNHIDKQNQFGAVFPTAQDVLKQPVDFLKMPASRQRTLMAFAESCIHHGDVPDSQILLAVKGIGPWTCQYIALRGYNACDIYLKGDLIVRNMAEALSVSPDSAAPWRSYLTLQMWHIALEERAQAAAQKTKKKRAE</sequence>
<dbReference type="InterPro" id="IPR037046">
    <property type="entry name" value="AlkA_N_sf"/>
</dbReference>
<dbReference type="SMART" id="SM01009">
    <property type="entry name" value="AlkA_N"/>
    <property type="match status" value="1"/>
</dbReference>
<evidence type="ECO:0000256" key="4">
    <source>
        <dbReference type="ARBA" id="ARBA00022603"/>
    </source>
</evidence>
<accession>A0A5B7YH21</accession>
<dbReference type="SUPFAM" id="SSF57884">
    <property type="entry name" value="Ada DNA repair protein, N-terminal domain (N-Ada 10)"/>
    <property type="match status" value="1"/>
</dbReference>
<dbReference type="InterPro" id="IPR004026">
    <property type="entry name" value="Ada_DNA_repair_Zn-bd"/>
</dbReference>
<dbReference type="Gene3D" id="3.30.310.20">
    <property type="entry name" value="DNA-3-methyladenine glycosylase AlkA, N-terminal domain"/>
    <property type="match status" value="1"/>
</dbReference>
<dbReference type="EMBL" id="CP039852">
    <property type="protein sequence ID" value="QCZ94937.1"/>
    <property type="molecule type" value="Genomic_DNA"/>
</dbReference>
<dbReference type="InterPro" id="IPR003265">
    <property type="entry name" value="HhH-GPD_domain"/>
</dbReference>
<dbReference type="FunFam" id="3.40.10.10:FF:000001">
    <property type="entry name" value="DNA-3-methyladenine glycosylase 2"/>
    <property type="match status" value="1"/>
</dbReference>
<evidence type="ECO:0000313" key="17">
    <source>
        <dbReference type="Proteomes" id="UP000304912"/>
    </source>
</evidence>
<feature type="domain" description="HTH araC/xylS-type" evidence="15">
    <location>
        <begin position="109"/>
        <end position="191"/>
    </location>
</feature>
<dbReference type="GO" id="GO:0008725">
    <property type="term" value="F:DNA-3-methyladenine glycosylase activity"/>
    <property type="evidence" value="ECO:0007669"/>
    <property type="project" value="TreeGrafter"/>
</dbReference>
<dbReference type="InterPro" id="IPR018060">
    <property type="entry name" value="HTH_AraC"/>
</dbReference>
<keyword evidence="4" id="KW-0489">Methyltransferase</keyword>
<evidence type="ECO:0000256" key="10">
    <source>
        <dbReference type="ARBA" id="ARBA00023125"/>
    </source>
</evidence>
<proteinExistence type="predicted"/>
<dbReference type="AlphaFoldDB" id="A0A5B7YH21"/>
<evidence type="ECO:0000256" key="7">
    <source>
        <dbReference type="ARBA" id="ARBA00022763"/>
    </source>
</evidence>
<dbReference type="Gene3D" id="3.40.10.10">
    <property type="entry name" value="DNA Methylphosphotriester Repair Domain"/>
    <property type="match status" value="1"/>
</dbReference>
<keyword evidence="10" id="KW-0238">DNA-binding</keyword>
<dbReference type="GO" id="GO:0032131">
    <property type="term" value="F:alkylated DNA binding"/>
    <property type="evidence" value="ECO:0007669"/>
    <property type="project" value="TreeGrafter"/>
</dbReference>
<evidence type="ECO:0000256" key="14">
    <source>
        <dbReference type="SAM" id="MobiDB-lite"/>
    </source>
</evidence>
<keyword evidence="8" id="KW-0862">Zinc</keyword>
<evidence type="ECO:0000256" key="3">
    <source>
        <dbReference type="ARBA" id="ARBA00012000"/>
    </source>
</evidence>
<dbReference type="PANTHER" id="PTHR43003">
    <property type="entry name" value="DNA-3-METHYLADENINE GLYCOSYLASE"/>
    <property type="match status" value="1"/>
</dbReference>
<dbReference type="Gene3D" id="1.10.10.60">
    <property type="entry name" value="Homeodomain-like"/>
    <property type="match status" value="1"/>
</dbReference>
<dbReference type="Gene3D" id="1.10.340.30">
    <property type="entry name" value="Hypothetical protein, domain 2"/>
    <property type="match status" value="1"/>
</dbReference>
<dbReference type="GO" id="GO:0006307">
    <property type="term" value="P:DNA alkylation repair"/>
    <property type="evidence" value="ECO:0007669"/>
    <property type="project" value="TreeGrafter"/>
</dbReference>
<dbReference type="GO" id="GO:0043916">
    <property type="term" value="F:DNA-7-methylguanine glycosylase activity"/>
    <property type="evidence" value="ECO:0007669"/>
    <property type="project" value="TreeGrafter"/>
</dbReference>
<dbReference type="InterPro" id="IPR051912">
    <property type="entry name" value="Alkylbase_DNA_Glycosylase/TA"/>
</dbReference>
<keyword evidence="17" id="KW-1185">Reference proteome</keyword>
<evidence type="ECO:0000256" key="9">
    <source>
        <dbReference type="ARBA" id="ARBA00023015"/>
    </source>
</evidence>
<evidence type="ECO:0000256" key="8">
    <source>
        <dbReference type="ARBA" id="ARBA00022833"/>
    </source>
</evidence>
<evidence type="ECO:0000256" key="13">
    <source>
        <dbReference type="ARBA" id="ARBA00023204"/>
    </source>
</evidence>
<dbReference type="GO" id="GO:0032993">
    <property type="term" value="C:protein-DNA complex"/>
    <property type="evidence" value="ECO:0007669"/>
    <property type="project" value="TreeGrafter"/>
</dbReference>
<dbReference type="PANTHER" id="PTHR43003:SF13">
    <property type="entry name" value="DNA-3-METHYLADENINE GLYCOSYLASE 2"/>
    <property type="match status" value="1"/>
</dbReference>
<dbReference type="SUPFAM" id="SSF55945">
    <property type="entry name" value="TATA-box binding protein-like"/>
    <property type="match status" value="1"/>
</dbReference>
<dbReference type="Pfam" id="PF06029">
    <property type="entry name" value="AlkA_N"/>
    <property type="match status" value="1"/>
</dbReference>
<dbReference type="Proteomes" id="UP000304912">
    <property type="component" value="Chromosome"/>
</dbReference>
<dbReference type="OrthoDB" id="9811249at2"/>
<keyword evidence="7" id="KW-0227">DNA damage</keyword>
<keyword evidence="9" id="KW-0805">Transcription regulation</keyword>
<gene>
    <name evidence="16" type="ORF">FBQ74_16300</name>
</gene>
<dbReference type="RefSeq" id="WP_139757668.1">
    <property type="nucleotide sequence ID" value="NZ_CP039852.1"/>
</dbReference>
<dbReference type="Pfam" id="PF12833">
    <property type="entry name" value="HTH_18"/>
    <property type="match status" value="1"/>
</dbReference>
<dbReference type="GO" id="GO:0006285">
    <property type="term" value="P:base-excision repair, AP site formation"/>
    <property type="evidence" value="ECO:0007669"/>
    <property type="project" value="TreeGrafter"/>
</dbReference>
<keyword evidence="6" id="KW-0479">Metal-binding</keyword>
<keyword evidence="12" id="KW-0804">Transcription</keyword>
<protein>
    <recommendedName>
        <fullName evidence="3">DNA-3-methyladenine glycosylase II</fullName>
        <ecNumber evidence="3">3.2.2.21</ecNumber>
    </recommendedName>
</protein>
<dbReference type="GO" id="GO:0008270">
    <property type="term" value="F:zinc ion binding"/>
    <property type="evidence" value="ECO:0007669"/>
    <property type="project" value="InterPro"/>
</dbReference>
<dbReference type="SMART" id="SM00342">
    <property type="entry name" value="HTH_ARAC"/>
    <property type="match status" value="1"/>
</dbReference>
<dbReference type="EC" id="3.2.2.21" evidence="3"/>